<dbReference type="SUPFAM" id="SSF57190">
    <property type="entry name" value="Colipase-like"/>
    <property type="match status" value="1"/>
</dbReference>
<dbReference type="SMART" id="SM00023">
    <property type="entry name" value="COLIPASE"/>
    <property type="match status" value="1"/>
</dbReference>
<keyword evidence="1" id="KW-0732">Signal</keyword>
<dbReference type="InterPro" id="IPR017914">
    <property type="entry name" value="Colipase_C"/>
</dbReference>
<feature type="chain" id="PRO_5034190990" description="Colipase C-terminal domain-containing protein" evidence="1">
    <location>
        <begin position="18"/>
        <end position="71"/>
    </location>
</feature>
<dbReference type="InterPro" id="IPR001981">
    <property type="entry name" value="Colipase"/>
</dbReference>
<sequence length="71" mass="7634">MEKVLVLLLVALAVAYAVPDPRGIIINLTLYGVYYKCPCERGLTCNGDKTIVGSITNTNFGVCLDLGRATE</sequence>
<dbReference type="Gene3D" id="2.10.80.10">
    <property type="entry name" value="Lipase, subunit A"/>
    <property type="match status" value="1"/>
</dbReference>
<evidence type="ECO:0000256" key="1">
    <source>
        <dbReference type="SAM" id="SignalP"/>
    </source>
</evidence>
<reference evidence="3" key="1">
    <citation type="submission" date="2019-03" db="EMBL/GenBank/DDBJ databases">
        <title>Genome sequencing and reference-guided assembly of Black Bengal Goat (Capra hircus).</title>
        <authorList>
            <person name="Siddiki A.Z."/>
            <person name="Baten A."/>
            <person name="Billah M."/>
            <person name="Alam M.A.U."/>
            <person name="Shawrob K.S.M."/>
            <person name="Saha S."/>
            <person name="Chowdhury M."/>
            <person name="Rahman A.H."/>
            <person name="Stear M."/>
            <person name="Miah G."/>
            <person name="Das G.B."/>
            <person name="Hossain M.M."/>
            <person name="Kumkum M."/>
            <person name="Islam M.S."/>
            <person name="Mollah A.M."/>
            <person name="Ahsan A."/>
            <person name="Tusar F."/>
            <person name="Khan M.K.I."/>
        </authorList>
    </citation>
    <scope>NUCLEOTIDE SEQUENCE [LARGE SCALE GENOMIC DNA]</scope>
</reference>
<dbReference type="PRINTS" id="PR00128">
    <property type="entry name" value="COLIPASE"/>
</dbReference>
<proteinExistence type="predicted"/>
<dbReference type="InterPro" id="IPR017915">
    <property type="entry name" value="Colipase_CS"/>
</dbReference>
<protein>
    <recommendedName>
        <fullName evidence="2">Colipase C-terminal domain-containing protein</fullName>
    </recommendedName>
</protein>
<feature type="signal peptide" evidence="1">
    <location>
        <begin position="1"/>
        <end position="17"/>
    </location>
</feature>
<evidence type="ECO:0000259" key="2">
    <source>
        <dbReference type="Pfam" id="PF02740"/>
    </source>
</evidence>
<evidence type="ECO:0000313" key="3">
    <source>
        <dbReference type="Ensembl" id="ENSCHIP00010018706.1"/>
    </source>
</evidence>
<dbReference type="Ensembl" id="ENSCHIT00010026260.1">
    <property type="protein sequence ID" value="ENSCHIP00010018706.1"/>
    <property type="gene ID" value="ENSCHIG00010013674.1"/>
</dbReference>
<dbReference type="GO" id="GO:0007586">
    <property type="term" value="P:digestion"/>
    <property type="evidence" value="ECO:0007669"/>
    <property type="project" value="InterPro"/>
</dbReference>
<dbReference type="PROSITE" id="PS00121">
    <property type="entry name" value="COLIPASE_1"/>
    <property type="match status" value="1"/>
</dbReference>
<accession>A0A8C2PDU9</accession>
<dbReference type="GO" id="GO:0005576">
    <property type="term" value="C:extracellular region"/>
    <property type="evidence" value="ECO:0007669"/>
    <property type="project" value="InterPro"/>
</dbReference>
<dbReference type="GO" id="GO:0008047">
    <property type="term" value="F:enzyme activator activity"/>
    <property type="evidence" value="ECO:0007669"/>
    <property type="project" value="InterPro"/>
</dbReference>
<name>A0A8C2PDU9_CAPHI</name>
<dbReference type="GO" id="GO:0016042">
    <property type="term" value="P:lipid catabolic process"/>
    <property type="evidence" value="ECO:0007669"/>
    <property type="project" value="InterPro"/>
</dbReference>
<organism evidence="3">
    <name type="scientific">Capra hircus</name>
    <name type="common">Goat</name>
    <dbReference type="NCBI Taxonomy" id="9925"/>
    <lineage>
        <taxon>Eukaryota</taxon>
        <taxon>Metazoa</taxon>
        <taxon>Chordata</taxon>
        <taxon>Craniata</taxon>
        <taxon>Vertebrata</taxon>
        <taxon>Euteleostomi</taxon>
        <taxon>Mammalia</taxon>
        <taxon>Eutheria</taxon>
        <taxon>Laurasiatheria</taxon>
        <taxon>Artiodactyla</taxon>
        <taxon>Ruminantia</taxon>
        <taxon>Pecora</taxon>
        <taxon>Bovidae</taxon>
        <taxon>Caprinae</taxon>
        <taxon>Capra</taxon>
    </lineage>
</organism>
<reference evidence="3" key="2">
    <citation type="submission" date="2025-08" db="UniProtKB">
        <authorList>
            <consortium name="Ensembl"/>
        </authorList>
    </citation>
    <scope>IDENTIFICATION</scope>
</reference>
<dbReference type="PROSITE" id="PS51342">
    <property type="entry name" value="COLIPASE_2"/>
    <property type="match status" value="1"/>
</dbReference>
<dbReference type="Pfam" id="PF02740">
    <property type="entry name" value="Colipase_C"/>
    <property type="match status" value="1"/>
</dbReference>
<dbReference type="AlphaFoldDB" id="A0A8C2PDU9"/>
<feature type="domain" description="Colipase C-terminal" evidence="2">
    <location>
        <begin position="24"/>
        <end position="65"/>
    </location>
</feature>